<protein>
    <submittedName>
        <fullName evidence="1">Uncharacterized protein</fullName>
    </submittedName>
</protein>
<proteinExistence type="predicted"/>
<gene>
    <name evidence="1" type="ORF">CIK84_02825</name>
</gene>
<comment type="caution">
    <text evidence="1">The sequence shown here is derived from an EMBL/GenBank/DDBJ whole genome shotgun (WGS) entry which is preliminary data.</text>
</comment>
<dbReference type="RefSeq" id="WP_102597447.1">
    <property type="nucleotide sequence ID" value="NZ_PNQX01000001.1"/>
</dbReference>
<dbReference type="Proteomes" id="UP000235739">
    <property type="component" value="Unassembled WGS sequence"/>
</dbReference>
<name>A0A2N7S322_9MICC</name>
<dbReference type="AlphaFoldDB" id="A0A2N7S322"/>
<evidence type="ECO:0000313" key="1">
    <source>
        <dbReference type="EMBL" id="PMQ20558.1"/>
    </source>
</evidence>
<accession>A0A2N7S322</accession>
<evidence type="ECO:0000313" key="2">
    <source>
        <dbReference type="Proteomes" id="UP000235739"/>
    </source>
</evidence>
<reference evidence="1 2" key="1">
    <citation type="journal article" date="2017" name="Elife">
        <title>Extensive horizontal gene transfer in cheese-associated bacteria.</title>
        <authorList>
            <person name="Bonham K.S."/>
            <person name="Wolfe B.E."/>
            <person name="Dutton R.J."/>
        </authorList>
    </citation>
    <scope>NUCLEOTIDE SEQUENCE [LARGE SCALE GENOMIC DNA]</scope>
    <source>
        <strain evidence="1 2">JB182</strain>
    </source>
</reference>
<dbReference type="EMBL" id="PNQX01000001">
    <property type="protein sequence ID" value="PMQ20558.1"/>
    <property type="molecule type" value="Genomic_DNA"/>
</dbReference>
<organism evidence="1 2">
    <name type="scientific">Glutamicibacter arilaitensis</name>
    <dbReference type="NCBI Taxonomy" id="256701"/>
    <lineage>
        <taxon>Bacteria</taxon>
        <taxon>Bacillati</taxon>
        <taxon>Actinomycetota</taxon>
        <taxon>Actinomycetes</taxon>
        <taxon>Micrococcales</taxon>
        <taxon>Micrococcaceae</taxon>
        <taxon>Glutamicibacter</taxon>
    </lineage>
</organism>
<sequence length="186" mass="20726">MRWDSLFDDLEAQLNEQSQAQLREEVAENIRIERATAELLPTLVRFSGHEIALRVSGGTELRAKLGPCAADYICLETEHSQWVIRCSAIQTLALPPGKVPIADQHGAGRSVKFSSVLRGLLRDRARCQIFSRDGISLAEGTLAQVARDFLMILVHPRDEYARSQQVSTQLLIPLEAIGWVEAKHLS</sequence>